<name>A0A0V0RRM1_9BILA</name>
<comment type="caution">
    <text evidence="1">The sequence shown here is derived from an EMBL/GenBank/DDBJ whole genome shotgun (WGS) entry which is preliminary data.</text>
</comment>
<protein>
    <submittedName>
        <fullName evidence="1">Uncharacterized protein</fullName>
    </submittedName>
</protein>
<evidence type="ECO:0000313" key="1">
    <source>
        <dbReference type="EMBL" id="KRX17136.1"/>
    </source>
</evidence>
<keyword evidence="2" id="KW-1185">Reference proteome</keyword>
<dbReference type="Proteomes" id="UP000054630">
    <property type="component" value="Unassembled WGS sequence"/>
</dbReference>
<proteinExistence type="predicted"/>
<organism evidence="1 2">
    <name type="scientific">Trichinella nelsoni</name>
    <dbReference type="NCBI Taxonomy" id="6336"/>
    <lineage>
        <taxon>Eukaryota</taxon>
        <taxon>Metazoa</taxon>
        <taxon>Ecdysozoa</taxon>
        <taxon>Nematoda</taxon>
        <taxon>Enoplea</taxon>
        <taxon>Dorylaimia</taxon>
        <taxon>Trichinellida</taxon>
        <taxon>Trichinellidae</taxon>
        <taxon>Trichinella</taxon>
    </lineage>
</organism>
<accession>A0A0V0RRM1</accession>
<evidence type="ECO:0000313" key="2">
    <source>
        <dbReference type="Proteomes" id="UP000054630"/>
    </source>
</evidence>
<dbReference type="OrthoDB" id="10359398at2759"/>
<reference evidence="1 2" key="1">
    <citation type="submission" date="2015-01" db="EMBL/GenBank/DDBJ databases">
        <title>Evolution of Trichinella species and genotypes.</title>
        <authorList>
            <person name="Korhonen P.K."/>
            <person name="Edoardo P."/>
            <person name="Giuseppe L.R."/>
            <person name="Gasser R.B."/>
        </authorList>
    </citation>
    <scope>NUCLEOTIDE SEQUENCE [LARGE SCALE GENOMIC DNA]</scope>
    <source>
        <strain evidence="1">ISS37</strain>
    </source>
</reference>
<sequence>MNVIVVVVNDWIFFDDDDDDEYFSEHQCRDDREVEEYSDVKQLPHKVDSCKHVAWHQRHFGMRKTRSAVGGKLRSMFWLQWKPAGKATLSQDGHVSQTRDLNDAFLLITVIHVIVGAADRAVDYFPIVAEFAMERRKDCPLKVLLLQTVQKQNYTDTHAHARPPGRLFNCVHVSSVQLGTLKGEP</sequence>
<dbReference type="AlphaFoldDB" id="A0A0V0RRM1"/>
<dbReference type="EMBL" id="JYDL01000093">
    <property type="protein sequence ID" value="KRX17136.1"/>
    <property type="molecule type" value="Genomic_DNA"/>
</dbReference>
<gene>
    <name evidence="1" type="ORF">T07_9722</name>
</gene>